<protein>
    <submittedName>
        <fullName evidence="2">Uncharacterized protein</fullName>
    </submittedName>
</protein>
<gene>
    <name evidence="2" type="ORF">MALV_57870</name>
</gene>
<name>A0A6N4V4K9_9MYCO</name>
<dbReference type="Proteomes" id="UP000466906">
    <property type="component" value="Plasmid pJCM12272"/>
</dbReference>
<keyword evidence="2" id="KW-0614">Plasmid</keyword>
<proteinExistence type="predicted"/>
<evidence type="ECO:0000256" key="1">
    <source>
        <dbReference type="SAM" id="MobiDB-lite"/>
    </source>
</evidence>
<organism evidence="2 3">
    <name type="scientific">Mycolicibacterium alvei</name>
    <dbReference type="NCBI Taxonomy" id="67081"/>
    <lineage>
        <taxon>Bacteria</taxon>
        <taxon>Bacillati</taxon>
        <taxon>Actinomycetota</taxon>
        <taxon>Actinomycetes</taxon>
        <taxon>Mycobacteriales</taxon>
        <taxon>Mycobacteriaceae</taxon>
        <taxon>Mycolicibacterium</taxon>
    </lineage>
</organism>
<keyword evidence="3" id="KW-1185">Reference proteome</keyword>
<geneLocation type="plasmid" evidence="2 3">
    <name>pJCM12272</name>
</geneLocation>
<reference evidence="2 3" key="1">
    <citation type="journal article" date="2019" name="Emerg. Microbes Infect.">
        <title>Comprehensive subspecies identification of 175 nontuberculous mycobacteria species based on 7547 genomic profiles.</title>
        <authorList>
            <person name="Matsumoto Y."/>
            <person name="Kinjo T."/>
            <person name="Motooka D."/>
            <person name="Nabeya D."/>
            <person name="Jung N."/>
            <person name="Uechi K."/>
            <person name="Horii T."/>
            <person name="Iida T."/>
            <person name="Fujita J."/>
            <person name="Nakamura S."/>
        </authorList>
    </citation>
    <scope>NUCLEOTIDE SEQUENCE [LARGE SCALE GENOMIC DNA]</scope>
    <source>
        <strain evidence="2 3">JCM 12272</strain>
        <plasmid evidence="2">pJCM12272</plasmid>
    </source>
</reference>
<evidence type="ECO:0000313" key="3">
    <source>
        <dbReference type="Proteomes" id="UP000466906"/>
    </source>
</evidence>
<dbReference type="KEGG" id="malv:MALV_57870"/>
<feature type="region of interest" description="Disordered" evidence="1">
    <location>
        <begin position="1"/>
        <end position="29"/>
    </location>
</feature>
<dbReference type="RefSeq" id="WP_064915416.1">
    <property type="nucleotide sequence ID" value="NZ_AP022566.1"/>
</dbReference>
<dbReference type="EMBL" id="AP022566">
    <property type="protein sequence ID" value="BBX30662.1"/>
    <property type="molecule type" value="Genomic_DNA"/>
</dbReference>
<accession>A0A6N4V4K9</accession>
<evidence type="ECO:0000313" key="2">
    <source>
        <dbReference type="EMBL" id="BBX30662.1"/>
    </source>
</evidence>
<sequence length="235" mass="25593">MTSGDGGFLTPLGAAAAGDDEPRPNRPMRAAGYSHLLSTARDRGEAHEIRNLVAQATGRAARTLRDWNRHGVPPSGVAAVNRATAVWRLGGIQRTADAFGLSVRKTLSWLAGRGRRSRAERDRIERIIYSIGVGVTLLVRVEFNTLTGGLQAESGREVEVILSVHERDIEALDRLVRSGDIGSALQILEPLIYGQYMEEMVDVELTQILTPGTDLWDQADYVLTPEGVVGPGYEH</sequence>
<dbReference type="AlphaFoldDB" id="A0A6N4V4K9"/>